<feature type="transmembrane region" description="Helical" evidence="1">
    <location>
        <begin position="40"/>
        <end position="60"/>
    </location>
</feature>
<keyword evidence="1" id="KW-0812">Transmembrane</keyword>
<keyword evidence="1" id="KW-0472">Membrane</keyword>
<keyword evidence="1" id="KW-1133">Transmembrane helix</keyword>
<organism evidence="2">
    <name type="scientific">Podoviridae sp. ctz6O13</name>
    <dbReference type="NCBI Taxonomy" id="2827757"/>
    <lineage>
        <taxon>Viruses</taxon>
        <taxon>Duplodnaviria</taxon>
        <taxon>Heunggongvirae</taxon>
        <taxon>Uroviricota</taxon>
        <taxon>Caudoviricetes</taxon>
    </lineage>
</organism>
<reference evidence="2" key="1">
    <citation type="journal article" date="2021" name="Proc. Natl. Acad. Sci. U.S.A.">
        <title>A Catalog of Tens of Thousands of Viruses from Human Metagenomes Reveals Hidden Associations with Chronic Diseases.</title>
        <authorList>
            <person name="Tisza M.J."/>
            <person name="Buck C.B."/>
        </authorList>
    </citation>
    <scope>NUCLEOTIDE SEQUENCE</scope>
    <source>
        <strain evidence="2">Ctz6O13</strain>
    </source>
</reference>
<sequence length="114" mass="13282">MKKYFPLLKWAMIAFLSPFPILQLVGWGRNGALGHHNTSVSILWSLTVLLVIIMTASMCFGTSPAKHKFRCVFYGFHRPVSRICTRSYNSIWKYCFVQMFRSKSFFFTLKQLDS</sequence>
<proteinExistence type="predicted"/>
<name>A0A8S5TM03_9CAUD</name>
<evidence type="ECO:0000313" key="2">
    <source>
        <dbReference type="EMBL" id="DAF63810.1"/>
    </source>
</evidence>
<evidence type="ECO:0000256" key="1">
    <source>
        <dbReference type="SAM" id="Phobius"/>
    </source>
</evidence>
<dbReference type="EMBL" id="BK032843">
    <property type="protein sequence ID" value="DAF63810.1"/>
    <property type="molecule type" value="Genomic_DNA"/>
</dbReference>
<protein>
    <submittedName>
        <fullName evidence="2">PetN</fullName>
    </submittedName>
</protein>
<feature type="transmembrane region" description="Helical" evidence="1">
    <location>
        <begin position="7"/>
        <end position="28"/>
    </location>
</feature>
<accession>A0A8S5TM03</accession>